<evidence type="ECO:0000313" key="3">
    <source>
        <dbReference type="EMBL" id="KXZ50336.1"/>
    </source>
</evidence>
<feature type="region of interest" description="Disordered" evidence="1">
    <location>
        <begin position="208"/>
        <end position="240"/>
    </location>
</feature>
<dbReference type="SMART" id="SM00464">
    <property type="entry name" value="LON"/>
    <property type="match status" value="1"/>
</dbReference>
<dbReference type="Pfam" id="PF02190">
    <property type="entry name" value="LON_substr_bdg"/>
    <property type="match status" value="1"/>
</dbReference>
<dbReference type="OrthoDB" id="264917at2759"/>
<comment type="caution">
    <text evidence="3">The sequence shown here is derived from an EMBL/GenBank/DDBJ whole genome shotgun (WGS) entry which is preliminary data.</text>
</comment>
<gene>
    <name evidence="3" type="ORF">GPECTOR_17g977</name>
</gene>
<dbReference type="InterPro" id="IPR046336">
    <property type="entry name" value="Lon_prtase_N_sf"/>
</dbReference>
<evidence type="ECO:0000259" key="2">
    <source>
        <dbReference type="PROSITE" id="PS51787"/>
    </source>
</evidence>
<organism evidence="3 4">
    <name type="scientific">Gonium pectorale</name>
    <name type="common">Green alga</name>
    <dbReference type="NCBI Taxonomy" id="33097"/>
    <lineage>
        <taxon>Eukaryota</taxon>
        <taxon>Viridiplantae</taxon>
        <taxon>Chlorophyta</taxon>
        <taxon>core chlorophytes</taxon>
        <taxon>Chlorophyceae</taxon>
        <taxon>CS clade</taxon>
        <taxon>Chlamydomonadales</taxon>
        <taxon>Volvocaceae</taxon>
        <taxon>Gonium</taxon>
    </lineage>
</organism>
<reference evidence="4" key="1">
    <citation type="journal article" date="2016" name="Nat. Commun.">
        <title>The Gonium pectorale genome demonstrates co-option of cell cycle regulation during the evolution of multicellularity.</title>
        <authorList>
            <person name="Hanschen E.R."/>
            <person name="Marriage T.N."/>
            <person name="Ferris P.J."/>
            <person name="Hamaji T."/>
            <person name="Toyoda A."/>
            <person name="Fujiyama A."/>
            <person name="Neme R."/>
            <person name="Noguchi H."/>
            <person name="Minakuchi Y."/>
            <person name="Suzuki M."/>
            <person name="Kawai-Toyooka H."/>
            <person name="Smith D.R."/>
            <person name="Sparks H."/>
            <person name="Anderson J."/>
            <person name="Bakaric R."/>
            <person name="Luria V."/>
            <person name="Karger A."/>
            <person name="Kirschner M.W."/>
            <person name="Durand P.M."/>
            <person name="Michod R.E."/>
            <person name="Nozaki H."/>
            <person name="Olson B.J."/>
        </authorList>
    </citation>
    <scope>NUCLEOTIDE SEQUENCE [LARGE SCALE GENOMIC DNA]</scope>
    <source>
        <strain evidence="4">NIES-2863</strain>
    </source>
</reference>
<dbReference type="AlphaFoldDB" id="A0A150GKG1"/>
<sequence>MIFEARYRVLFNTILAGGKGVEEGLVQTDSPFCGTRRFGMCYVDGRSEGGVQRMASIGTALEVEDFAHVQDGRILITCKGRERFRILSIVRERPIMIAEVEELAEDEDEGEQVTALAREVADLLRSTIRLNVKLNNLEATEDTLEPQELSDLGPRDLSYWIATFFQDIKVLQQSLLEEDSTLKRLTREKEILSDTVRYYSATVALKSLSTTPGEPAYEPPSSSSSAPKADKASDEPPKEA</sequence>
<dbReference type="EMBL" id="LSYV01000018">
    <property type="protein sequence ID" value="KXZ50336.1"/>
    <property type="molecule type" value="Genomic_DNA"/>
</dbReference>
<dbReference type="PANTHER" id="PTHR46732:SF8">
    <property type="entry name" value="ATP-DEPENDENT PROTEASE LA (LON) DOMAIN PROTEIN"/>
    <property type="match status" value="1"/>
</dbReference>
<name>A0A150GKG1_GONPE</name>
<dbReference type="STRING" id="33097.A0A150GKG1"/>
<dbReference type="InterPro" id="IPR003111">
    <property type="entry name" value="Lon_prtase_N"/>
</dbReference>
<dbReference type="Gene3D" id="2.30.130.40">
    <property type="entry name" value="LON domain-like"/>
    <property type="match status" value="1"/>
</dbReference>
<feature type="domain" description="Lon N-terminal" evidence="2">
    <location>
        <begin position="1"/>
        <end position="196"/>
    </location>
</feature>
<proteinExistence type="predicted"/>
<evidence type="ECO:0000313" key="4">
    <source>
        <dbReference type="Proteomes" id="UP000075714"/>
    </source>
</evidence>
<accession>A0A150GKG1</accession>
<dbReference type="PROSITE" id="PS51787">
    <property type="entry name" value="LON_N"/>
    <property type="match status" value="1"/>
</dbReference>
<feature type="compositionally biased region" description="Basic and acidic residues" evidence="1">
    <location>
        <begin position="228"/>
        <end position="240"/>
    </location>
</feature>
<dbReference type="Proteomes" id="UP000075714">
    <property type="component" value="Unassembled WGS sequence"/>
</dbReference>
<protein>
    <recommendedName>
        <fullName evidence="2">Lon N-terminal domain-containing protein</fullName>
    </recommendedName>
</protein>
<evidence type="ECO:0000256" key="1">
    <source>
        <dbReference type="SAM" id="MobiDB-lite"/>
    </source>
</evidence>
<dbReference type="InterPro" id="IPR015947">
    <property type="entry name" value="PUA-like_sf"/>
</dbReference>
<dbReference type="PANTHER" id="PTHR46732">
    <property type="entry name" value="ATP-DEPENDENT PROTEASE LA (LON) DOMAIN PROTEIN"/>
    <property type="match status" value="1"/>
</dbReference>
<dbReference type="SUPFAM" id="SSF88697">
    <property type="entry name" value="PUA domain-like"/>
    <property type="match status" value="1"/>
</dbReference>
<keyword evidence="4" id="KW-1185">Reference proteome</keyword>